<dbReference type="AlphaFoldDB" id="A0A833W4Q8"/>
<evidence type="ECO:0000313" key="1">
    <source>
        <dbReference type="EMBL" id="KAF4028507.1"/>
    </source>
</evidence>
<proteinExistence type="predicted"/>
<dbReference type="EMBL" id="WSZM01001042">
    <property type="protein sequence ID" value="KAF4028507.1"/>
    <property type="molecule type" value="Genomic_DNA"/>
</dbReference>
<protein>
    <submittedName>
        <fullName evidence="1">Uncharacterized protein</fullName>
    </submittedName>
</protein>
<accession>A0A833W4Q8</accession>
<comment type="caution">
    <text evidence="1">The sequence shown here is derived from an EMBL/GenBank/DDBJ whole genome shotgun (WGS) entry which is preliminary data.</text>
</comment>
<reference evidence="1" key="1">
    <citation type="submission" date="2020-04" db="EMBL/GenBank/DDBJ databases">
        <title>Hybrid Assembly of Korean Phytophthora infestans isolates.</title>
        <authorList>
            <person name="Prokchorchik M."/>
            <person name="Lee Y."/>
            <person name="Seo J."/>
            <person name="Cho J.-H."/>
            <person name="Park Y.-E."/>
            <person name="Jang D.-C."/>
            <person name="Im J.-S."/>
            <person name="Choi J.-G."/>
            <person name="Park H.-J."/>
            <person name="Lee G.-B."/>
            <person name="Lee Y.-G."/>
            <person name="Hong S.-Y."/>
            <person name="Cho K."/>
            <person name="Sohn K.H."/>
        </authorList>
    </citation>
    <scope>NUCLEOTIDE SEQUENCE</scope>
    <source>
        <strain evidence="1">KR_1_A1</strain>
    </source>
</reference>
<organism evidence="1 2">
    <name type="scientific">Phytophthora infestans</name>
    <name type="common">Potato late blight agent</name>
    <name type="synonym">Botrytis infestans</name>
    <dbReference type="NCBI Taxonomy" id="4787"/>
    <lineage>
        <taxon>Eukaryota</taxon>
        <taxon>Sar</taxon>
        <taxon>Stramenopiles</taxon>
        <taxon>Oomycota</taxon>
        <taxon>Peronosporomycetes</taxon>
        <taxon>Peronosporales</taxon>
        <taxon>Peronosporaceae</taxon>
        <taxon>Phytophthora</taxon>
    </lineage>
</organism>
<evidence type="ECO:0000313" key="2">
    <source>
        <dbReference type="Proteomes" id="UP000602510"/>
    </source>
</evidence>
<sequence>MSVTGGALAWDGTVWLSWVRMLVPARAPDYRDDWCCRAAEACLPAWNWLRKFAIPNEAVAGANVLVGTAVRVTLRDDCGGGNGEASY</sequence>
<gene>
    <name evidence="1" type="ORF">GN244_ATG19811</name>
</gene>
<keyword evidence="2" id="KW-1185">Reference proteome</keyword>
<dbReference type="Proteomes" id="UP000602510">
    <property type="component" value="Unassembled WGS sequence"/>
</dbReference>
<name>A0A833W4Q8_PHYIN</name>